<protein>
    <submittedName>
        <fullName evidence="1">Uncharacterized protein</fullName>
    </submittedName>
</protein>
<dbReference type="EMBL" id="KN833769">
    <property type="protein sequence ID" value="KIK20262.1"/>
    <property type="molecule type" value="Genomic_DNA"/>
</dbReference>
<reference evidence="1 2" key="1">
    <citation type="submission" date="2014-04" db="EMBL/GenBank/DDBJ databases">
        <authorList>
            <consortium name="DOE Joint Genome Institute"/>
            <person name="Kuo A."/>
            <person name="Kohler A."/>
            <person name="Costa M.D."/>
            <person name="Nagy L.G."/>
            <person name="Floudas D."/>
            <person name="Copeland A."/>
            <person name="Barry K.W."/>
            <person name="Cichocki N."/>
            <person name="Veneault-Fourrey C."/>
            <person name="LaButti K."/>
            <person name="Lindquist E.A."/>
            <person name="Lipzen A."/>
            <person name="Lundell T."/>
            <person name="Morin E."/>
            <person name="Murat C."/>
            <person name="Sun H."/>
            <person name="Tunlid A."/>
            <person name="Henrissat B."/>
            <person name="Grigoriev I.V."/>
            <person name="Hibbett D.S."/>
            <person name="Martin F."/>
            <person name="Nordberg H.P."/>
            <person name="Cantor M.N."/>
            <person name="Hua S.X."/>
        </authorList>
    </citation>
    <scope>NUCLEOTIDE SEQUENCE [LARGE SCALE GENOMIC DNA]</scope>
    <source>
        <strain evidence="1 2">441</strain>
    </source>
</reference>
<evidence type="ECO:0000313" key="2">
    <source>
        <dbReference type="Proteomes" id="UP000054018"/>
    </source>
</evidence>
<evidence type="ECO:0000313" key="1">
    <source>
        <dbReference type="EMBL" id="KIK20262.1"/>
    </source>
</evidence>
<dbReference type="AlphaFoldDB" id="A0A0C9ZCU1"/>
<sequence>MIPDPDERVQRPRGCGLVSLVGGFIESKLHIDVFGSPGRLPFCVIFLFVRTGSASIRFVTTAPGFPPLPLRDTARDVRSFAGFSQQRT</sequence>
<dbReference type="Proteomes" id="UP000054018">
    <property type="component" value="Unassembled WGS sequence"/>
</dbReference>
<organism evidence="1 2">
    <name type="scientific">Pisolithus microcarpus 441</name>
    <dbReference type="NCBI Taxonomy" id="765257"/>
    <lineage>
        <taxon>Eukaryota</taxon>
        <taxon>Fungi</taxon>
        <taxon>Dikarya</taxon>
        <taxon>Basidiomycota</taxon>
        <taxon>Agaricomycotina</taxon>
        <taxon>Agaricomycetes</taxon>
        <taxon>Agaricomycetidae</taxon>
        <taxon>Boletales</taxon>
        <taxon>Sclerodermatineae</taxon>
        <taxon>Pisolithaceae</taxon>
        <taxon>Pisolithus</taxon>
    </lineage>
</organism>
<proteinExistence type="predicted"/>
<dbReference type="HOGENOM" id="CLU_2469965_0_0_1"/>
<gene>
    <name evidence="1" type="ORF">PISMIDRAFT_596594</name>
</gene>
<keyword evidence="2" id="KW-1185">Reference proteome</keyword>
<name>A0A0C9ZCU1_9AGAM</name>
<reference evidence="2" key="2">
    <citation type="submission" date="2015-01" db="EMBL/GenBank/DDBJ databases">
        <title>Evolutionary Origins and Diversification of the Mycorrhizal Mutualists.</title>
        <authorList>
            <consortium name="DOE Joint Genome Institute"/>
            <consortium name="Mycorrhizal Genomics Consortium"/>
            <person name="Kohler A."/>
            <person name="Kuo A."/>
            <person name="Nagy L.G."/>
            <person name="Floudas D."/>
            <person name="Copeland A."/>
            <person name="Barry K.W."/>
            <person name="Cichocki N."/>
            <person name="Veneault-Fourrey C."/>
            <person name="LaButti K."/>
            <person name="Lindquist E.A."/>
            <person name="Lipzen A."/>
            <person name="Lundell T."/>
            <person name="Morin E."/>
            <person name="Murat C."/>
            <person name="Riley R."/>
            <person name="Ohm R."/>
            <person name="Sun H."/>
            <person name="Tunlid A."/>
            <person name="Henrissat B."/>
            <person name="Grigoriev I.V."/>
            <person name="Hibbett D.S."/>
            <person name="Martin F."/>
        </authorList>
    </citation>
    <scope>NUCLEOTIDE SEQUENCE [LARGE SCALE GENOMIC DNA]</scope>
    <source>
        <strain evidence="2">441</strain>
    </source>
</reference>
<accession>A0A0C9ZCU1</accession>